<name>A0A926RZC1_9BACI</name>
<dbReference type="InterPro" id="IPR027259">
    <property type="entry name" value="MTase_demethylubiq_bac"/>
</dbReference>
<dbReference type="PIRSF" id="PIRSF500687">
    <property type="entry name" value="MTase_demethylubiq_bact"/>
    <property type="match status" value="1"/>
</dbReference>
<dbReference type="Proteomes" id="UP000626844">
    <property type="component" value="Unassembled WGS sequence"/>
</dbReference>
<dbReference type="EMBL" id="JACXAI010000040">
    <property type="protein sequence ID" value="MBD1382951.1"/>
    <property type="molecule type" value="Genomic_DNA"/>
</dbReference>
<dbReference type="InterPro" id="IPR009725">
    <property type="entry name" value="3_dmu_93_MTrfase"/>
</dbReference>
<dbReference type="PIRSF" id="PIRSF021700">
    <property type="entry name" value="3_dmu_93_MTrfase"/>
    <property type="match status" value="1"/>
</dbReference>
<keyword evidence="3" id="KW-1185">Reference proteome</keyword>
<feature type="domain" description="PhnB-like" evidence="1">
    <location>
        <begin position="2"/>
        <end position="128"/>
    </location>
</feature>
<protein>
    <submittedName>
        <fullName evidence="2">VOC family protein</fullName>
    </submittedName>
</protein>
<comment type="caution">
    <text evidence="2">The sequence shown here is derived from an EMBL/GenBank/DDBJ whole genome shotgun (WGS) entry which is preliminary data.</text>
</comment>
<proteinExistence type="predicted"/>
<dbReference type="Gene3D" id="3.30.720.110">
    <property type="match status" value="1"/>
</dbReference>
<dbReference type="InterPro" id="IPR028973">
    <property type="entry name" value="PhnB-like"/>
</dbReference>
<dbReference type="CDD" id="cd06588">
    <property type="entry name" value="PhnB_like"/>
    <property type="match status" value="1"/>
</dbReference>
<dbReference type="InterPro" id="IPR029068">
    <property type="entry name" value="Glyas_Bleomycin-R_OHBP_Dase"/>
</dbReference>
<evidence type="ECO:0000313" key="3">
    <source>
        <dbReference type="Proteomes" id="UP000626844"/>
    </source>
</evidence>
<dbReference type="PANTHER" id="PTHR33990:SF4">
    <property type="entry name" value="PHNB-LIKE DOMAIN-CONTAINING PROTEIN"/>
    <property type="match status" value="1"/>
</dbReference>
<dbReference type="Gene3D" id="3.30.720.100">
    <property type="match status" value="1"/>
</dbReference>
<gene>
    <name evidence="2" type="ORF">IC621_22380</name>
</gene>
<dbReference type="RefSeq" id="WP_191161641.1">
    <property type="nucleotide sequence ID" value="NZ_JACXAI010000040.1"/>
</dbReference>
<dbReference type="AlphaFoldDB" id="A0A926RZC1"/>
<evidence type="ECO:0000313" key="2">
    <source>
        <dbReference type="EMBL" id="MBD1382951.1"/>
    </source>
</evidence>
<accession>A0A926RZC1</accession>
<dbReference type="SUPFAM" id="SSF54593">
    <property type="entry name" value="Glyoxalase/Bleomycin resistance protein/Dihydroxybiphenyl dioxygenase"/>
    <property type="match status" value="1"/>
</dbReference>
<organism evidence="2 3">
    <name type="scientific">Metabacillus arenae</name>
    <dbReference type="NCBI Taxonomy" id="2771434"/>
    <lineage>
        <taxon>Bacteria</taxon>
        <taxon>Bacillati</taxon>
        <taxon>Bacillota</taxon>
        <taxon>Bacilli</taxon>
        <taxon>Bacillales</taxon>
        <taxon>Bacillaceae</taxon>
        <taxon>Metabacillus</taxon>
    </lineage>
</organism>
<evidence type="ECO:0000259" key="1">
    <source>
        <dbReference type="Pfam" id="PF06983"/>
    </source>
</evidence>
<dbReference type="Pfam" id="PF06983">
    <property type="entry name" value="3-dmu-9_3-mt"/>
    <property type="match status" value="1"/>
</dbReference>
<sequence length="131" mass="14887">MQKITTFLMFEGKAEEAMNYYTSLFEDSEITSISRYGANEAGKEGTVIQATFSIKGQEFMCIDSYVKHEFSFTPSISLYVTCDTEEEIDRLFESLSQGGGVLMPLEAYPFSKKFCWIVDKFGVSWQLTLLS</sequence>
<reference evidence="2" key="1">
    <citation type="submission" date="2020-09" db="EMBL/GenBank/DDBJ databases">
        <title>A novel bacterium of genus Bacillus, isolated from South China Sea.</title>
        <authorList>
            <person name="Huang H."/>
            <person name="Mo K."/>
            <person name="Hu Y."/>
        </authorList>
    </citation>
    <scope>NUCLEOTIDE SEQUENCE</scope>
    <source>
        <strain evidence="2">IB182487</strain>
    </source>
</reference>
<dbReference type="PANTHER" id="PTHR33990">
    <property type="entry name" value="PROTEIN YJDN-RELATED"/>
    <property type="match status" value="1"/>
</dbReference>